<name>A0ABV9RU04_9PSEU</name>
<dbReference type="Proteomes" id="UP001595859">
    <property type="component" value="Unassembled WGS sequence"/>
</dbReference>
<sequence length="159" mass="16992">MSECTAGRLGRWAVVGVAVLLPFSVAACGEDVGQDVDQDEGIVNEEVPDGDLYFEDGREFVGDLVSISGEATDVLSPTSFEVDGQEWGDETVLVLAGEQTGDVHEGDVVDVTGVLRVFGYERYTNEYGLTGPTRYEPYEGEKFIEATEIGRAGAASSGR</sequence>
<evidence type="ECO:0000313" key="1">
    <source>
        <dbReference type="EMBL" id="MFC4852817.1"/>
    </source>
</evidence>
<dbReference type="RefSeq" id="WP_378054770.1">
    <property type="nucleotide sequence ID" value="NZ_JBHSIS010000002.1"/>
</dbReference>
<protein>
    <recommendedName>
        <fullName evidence="3">DUF5666 domain-containing protein</fullName>
    </recommendedName>
</protein>
<evidence type="ECO:0008006" key="3">
    <source>
        <dbReference type="Google" id="ProtNLM"/>
    </source>
</evidence>
<evidence type="ECO:0000313" key="2">
    <source>
        <dbReference type="Proteomes" id="UP001595859"/>
    </source>
</evidence>
<keyword evidence="2" id="KW-1185">Reference proteome</keyword>
<proteinExistence type="predicted"/>
<gene>
    <name evidence="1" type="ORF">ACFPCV_04815</name>
</gene>
<organism evidence="1 2">
    <name type="scientific">Actinophytocola glycyrrhizae</name>
    <dbReference type="NCBI Taxonomy" id="2044873"/>
    <lineage>
        <taxon>Bacteria</taxon>
        <taxon>Bacillati</taxon>
        <taxon>Actinomycetota</taxon>
        <taxon>Actinomycetes</taxon>
        <taxon>Pseudonocardiales</taxon>
        <taxon>Pseudonocardiaceae</taxon>
    </lineage>
</organism>
<comment type="caution">
    <text evidence="1">The sequence shown here is derived from an EMBL/GenBank/DDBJ whole genome shotgun (WGS) entry which is preliminary data.</text>
</comment>
<dbReference type="EMBL" id="JBHSIS010000002">
    <property type="protein sequence ID" value="MFC4852817.1"/>
    <property type="molecule type" value="Genomic_DNA"/>
</dbReference>
<reference evidence="2" key="1">
    <citation type="journal article" date="2019" name="Int. J. Syst. Evol. Microbiol.">
        <title>The Global Catalogue of Microorganisms (GCM) 10K type strain sequencing project: providing services to taxonomists for standard genome sequencing and annotation.</title>
        <authorList>
            <consortium name="The Broad Institute Genomics Platform"/>
            <consortium name="The Broad Institute Genome Sequencing Center for Infectious Disease"/>
            <person name="Wu L."/>
            <person name="Ma J."/>
        </authorList>
    </citation>
    <scope>NUCLEOTIDE SEQUENCE [LARGE SCALE GENOMIC DNA]</scope>
    <source>
        <strain evidence="2">ZS-22-S1</strain>
    </source>
</reference>
<accession>A0ABV9RU04</accession>